<accession>A0A1A9WM19</accession>
<feature type="chain" id="PRO_5008400462" evidence="2">
    <location>
        <begin position="27"/>
        <end position="205"/>
    </location>
</feature>
<dbReference type="EnsemblMetazoa" id="GBRI024523-RA">
    <property type="protein sequence ID" value="GBRI024523-PA"/>
    <property type="gene ID" value="GBRI024523"/>
</dbReference>
<sequence length="205" mass="22992">MQMDVHLTHWSLFFVILSCFLFYVFASESAKYVTNQAASAINNEAADALRAVVDNTNEIVADVLNREGEVPIEEFSNQKTMPNLEEINKFSQPSIPISEPSITSSPLKEWENSPGPVKVSIDALPSDSANKNNVKNSKTNNDEIDAPLNNADKLRTTNIDEQGNESEDKKLAELRTHVHDNVEKVCEENMHNKRALMYSKPNQET</sequence>
<dbReference type="VEuPathDB" id="VectorBase:GBRI024523"/>
<feature type="compositionally biased region" description="Low complexity" evidence="1">
    <location>
        <begin position="130"/>
        <end position="139"/>
    </location>
</feature>
<dbReference type="AlphaFoldDB" id="A0A1A9WM19"/>
<keyword evidence="2" id="KW-0732">Signal</keyword>
<organism evidence="3 4">
    <name type="scientific">Glossina brevipalpis</name>
    <dbReference type="NCBI Taxonomy" id="37001"/>
    <lineage>
        <taxon>Eukaryota</taxon>
        <taxon>Metazoa</taxon>
        <taxon>Ecdysozoa</taxon>
        <taxon>Arthropoda</taxon>
        <taxon>Hexapoda</taxon>
        <taxon>Insecta</taxon>
        <taxon>Pterygota</taxon>
        <taxon>Neoptera</taxon>
        <taxon>Endopterygota</taxon>
        <taxon>Diptera</taxon>
        <taxon>Brachycera</taxon>
        <taxon>Muscomorpha</taxon>
        <taxon>Hippoboscoidea</taxon>
        <taxon>Glossinidae</taxon>
        <taxon>Glossina</taxon>
    </lineage>
</organism>
<evidence type="ECO:0000313" key="3">
    <source>
        <dbReference type="EnsemblMetazoa" id="GBRI024523-PA"/>
    </source>
</evidence>
<keyword evidence="4" id="KW-1185">Reference proteome</keyword>
<feature type="signal peptide" evidence="2">
    <location>
        <begin position="1"/>
        <end position="26"/>
    </location>
</feature>
<evidence type="ECO:0000256" key="1">
    <source>
        <dbReference type="SAM" id="MobiDB-lite"/>
    </source>
</evidence>
<evidence type="ECO:0000256" key="2">
    <source>
        <dbReference type="SAM" id="SignalP"/>
    </source>
</evidence>
<dbReference type="Proteomes" id="UP000091820">
    <property type="component" value="Unassembled WGS sequence"/>
</dbReference>
<protein>
    <submittedName>
        <fullName evidence="3">Uncharacterized protein</fullName>
    </submittedName>
</protein>
<reference evidence="4" key="1">
    <citation type="submission" date="2014-03" db="EMBL/GenBank/DDBJ databases">
        <authorList>
            <person name="Aksoy S."/>
            <person name="Warren W."/>
            <person name="Wilson R.K."/>
        </authorList>
    </citation>
    <scope>NUCLEOTIDE SEQUENCE [LARGE SCALE GENOMIC DNA]</scope>
    <source>
        <strain evidence="4">IAEA</strain>
    </source>
</reference>
<reference evidence="3" key="2">
    <citation type="submission" date="2020-05" db="UniProtKB">
        <authorList>
            <consortium name="EnsemblMetazoa"/>
        </authorList>
    </citation>
    <scope>IDENTIFICATION</scope>
    <source>
        <strain evidence="3">IAEA</strain>
    </source>
</reference>
<name>A0A1A9WM19_9MUSC</name>
<proteinExistence type="predicted"/>
<evidence type="ECO:0000313" key="4">
    <source>
        <dbReference type="Proteomes" id="UP000091820"/>
    </source>
</evidence>
<feature type="region of interest" description="Disordered" evidence="1">
    <location>
        <begin position="122"/>
        <end position="170"/>
    </location>
</feature>